<sequence length="405" mass="44278">MSDSGFGIGLVGAGFINREAHAPSVDYLPDVHVAAIQNRTRERAVDLARTCREQDRGDPNVYADGELTDLAHDPTVDAVWVATPNFVRVETVDTLIDAVESGATLQGIALEKPIARTLAEARRIIDRIESVDVPHAYLENWVHEPDIDDLRTLLWERGRDAGRPYLARSKAEHGGPHSGWFWDGKKQGGGALTDMLCHSLGGNDYLLRDPDGEGTLRPVSVSADTETLKWARESYAEELREAYGVDYERSPSEDYARVTVRYEDEDGNPVVSEATGSWCFVGSGVSRNVELLGPEYSGQVRSDDDSSSVFFSDALSDDSEGWAEKQTATSGRMPISAATVVTSGFVAENRDAVRSFRAGENARLDLADGERILRLCMAAYKAAEHGERVDLADTSLVSYTPPPAR</sequence>
<name>A0ABD5RV97_9EURY</name>
<evidence type="ECO:0000313" key="4">
    <source>
        <dbReference type="EMBL" id="MFC6723235.1"/>
    </source>
</evidence>
<gene>
    <name evidence="4" type="ORF">ACFQE1_02265</name>
</gene>
<dbReference type="Pfam" id="PF01408">
    <property type="entry name" value="GFO_IDH_MocA"/>
    <property type="match status" value="1"/>
</dbReference>
<proteinExistence type="predicted"/>
<dbReference type="Proteomes" id="UP001596328">
    <property type="component" value="Unassembled WGS sequence"/>
</dbReference>
<dbReference type="Gene3D" id="3.40.50.720">
    <property type="entry name" value="NAD(P)-binding Rossmann-like Domain"/>
    <property type="match status" value="1"/>
</dbReference>
<evidence type="ECO:0000259" key="2">
    <source>
        <dbReference type="Pfam" id="PF01408"/>
    </source>
</evidence>
<evidence type="ECO:0000256" key="1">
    <source>
        <dbReference type="ARBA" id="ARBA00023002"/>
    </source>
</evidence>
<dbReference type="InterPro" id="IPR036291">
    <property type="entry name" value="NAD(P)-bd_dom_sf"/>
</dbReference>
<feature type="domain" description="Gfo/Idh/MocA-like oxidoreductase N-terminal" evidence="2">
    <location>
        <begin position="6"/>
        <end position="131"/>
    </location>
</feature>
<feature type="domain" description="GFO/IDH/MocA-like oxidoreductase" evidence="3">
    <location>
        <begin position="161"/>
        <end position="264"/>
    </location>
</feature>
<dbReference type="InterPro" id="IPR050463">
    <property type="entry name" value="Gfo/Idh/MocA_oxidrdct_glycsds"/>
</dbReference>
<comment type="caution">
    <text evidence="4">The sequence shown here is derived from an EMBL/GenBank/DDBJ whole genome shotgun (WGS) entry which is preliminary data.</text>
</comment>
<reference evidence="4 5" key="1">
    <citation type="journal article" date="2019" name="Int. J. Syst. Evol. Microbiol.">
        <title>The Global Catalogue of Microorganisms (GCM) 10K type strain sequencing project: providing services to taxonomists for standard genome sequencing and annotation.</title>
        <authorList>
            <consortium name="The Broad Institute Genomics Platform"/>
            <consortium name="The Broad Institute Genome Sequencing Center for Infectious Disease"/>
            <person name="Wu L."/>
            <person name="Ma J."/>
        </authorList>
    </citation>
    <scope>NUCLEOTIDE SEQUENCE [LARGE SCALE GENOMIC DNA]</scope>
    <source>
        <strain evidence="4 5">NBRC 111368</strain>
    </source>
</reference>
<dbReference type="Gene3D" id="3.30.360.10">
    <property type="entry name" value="Dihydrodipicolinate Reductase, domain 2"/>
    <property type="match status" value="1"/>
</dbReference>
<dbReference type="InterPro" id="IPR055170">
    <property type="entry name" value="GFO_IDH_MocA-like_dom"/>
</dbReference>
<protein>
    <submittedName>
        <fullName evidence="4">Gfo/Idh/MocA family protein</fullName>
    </submittedName>
</protein>
<dbReference type="Pfam" id="PF22725">
    <property type="entry name" value="GFO_IDH_MocA_C3"/>
    <property type="match status" value="1"/>
</dbReference>
<evidence type="ECO:0000259" key="3">
    <source>
        <dbReference type="Pfam" id="PF22725"/>
    </source>
</evidence>
<accession>A0ABD5RV97</accession>
<keyword evidence="1" id="KW-0560">Oxidoreductase</keyword>
<dbReference type="GO" id="GO:0016491">
    <property type="term" value="F:oxidoreductase activity"/>
    <property type="evidence" value="ECO:0007669"/>
    <property type="project" value="UniProtKB-KW"/>
</dbReference>
<organism evidence="4 5">
    <name type="scientific">Halobium palmae</name>
    <dbReference type="NCBI Taxonomy" id="1776492"/>
    <lineage>
        <taxon>Archaea</taxon>
        <taxon>Methanobacteriati</taxon>
        <taxon>Methanobacteriota</taxon>
        <taxon>Stenosarchaea group</taxon>
        <taxon>Halobacteria</taxon>
        <taxon>Halobacteriales</taxon>
        <taxon>Haloferacaceae</taxon>
        <taxon>Halobium</taxon>
    </lineage>
</organism>
<dbReference type="SUPFAM" id="SSF55347">
    <property type="entry name" value="Glyceraldehyde-3-phosphate dehydrogenase-like, C-terminal domain"/>
    <property type="match status" value="1"/>
</dbReference>
<dbReference type="EMBL" id="JBHSWU010000008">
    <property type="protein sequence ID" value="MFC6723235.1"/>
    <property type="molecule type" value="Genomic_DNA"/>
</dbReference>
<keyword evidence="5" id="KW-1185">Reference proteome</keyword>
<dbReference type="AlphaFoldDB" id="A0ABD5RV97"/>
<evidence type="ECO:0000313" key="5">
    <source>
        <dbReference type="Proteomes" id="UP001596328"/>
    </source>
</evidence>
<dbReference type="InterPro" id="IPR000683">
    <property type="entry name" value="Gfo/Idh/MocA-like_OxRdtase_N"/>
</dbReference>
<dbReference type="SUPFAM" id="SSF51735">
    <property type="entry name" value="NAD(P)-binding Rossmann-fold domains"/>
    <property type="match status" value="1"/>
</dbReference>
<dbReference type="PANTHER" id="PTHR43818:SF11">
    <property type="entry name" value="BCDNA.GH03377"/>
    <property type="match status" value="1"/>
</dbReference>
<dbReference type="PANTHER" id="PTHR43818">
    <property type="entry name" value="BCDNA.GH03377"/>
    <property type="match status" value="1"/>
</dbReference>